<gene>
    <name evidence="2" type="ORF">TSPGSL018_24774</name>
</gene>
<sequence length="143" mass="16352">MRLTNRVRNSVPRGPKTLILAKKQFSAYMFAAILTKQQEVWHNLRKYIQKRIQKSTSRKRCAPPLVYSFVVYCYTFLLLLMLLNWPSRHRPLLRCMKLNTAADAGSCSDIATNIHLTVTDCTAAYENSQHGLCKEVYPGSASL</sequence>
<keyword evidence="1" id="KW-0472">Membrane</keyword>
<organism evidence="2">
    <name type="scientific">Tetraselmis sp. GSL018</name>
    <dbReference type="NCBI Taxonomy" id="582737"/>
    <lineage>
        <taxon>Eukaryota</taxon>
        <taxon>Viridiplantae</taxon>
        <taxon>Chlorophyta</taxon>
        <taxon>core chlorophytes</taxon>
        <taxon>Chlorodendrophyceae</taxon>
        <taxon>Chlorodendrales</taxon>
        <taxon>Chlorodendraceae</taxon>
        <taxon>Tetraselmis</taxon>
    </lineage>
</organism>
<dbReference type="AlphaFoldDB" id="A0A061QTZ0"/>
<reference evidence="2" key="1">
    <citation type="submission" date="2014-05" db="EMBL/GenBank/DDBJ databases">
        <title>The transcriptome of the halophilic microalga Tetraselmis sp. GSL018 isolated from the Great Salt Lake, Utah.</title>
        <authorList>
            <person name="Jinkerson R.E."/>
            <person name="D'Adamo S."/>
            <person name="Posewitz M.C."/>
        </authorList>
    </citation>
    <scope>NUCLEOTIDE SEQUENCE</scope>
    <source>
        <strain evidence="2">GSL018</strain>
    </source>
</reference>
<protein>
    <submittedName>
        <fullName evidence="2">Uncharacterized protein</fullName>
    </submittedName>
</protein>
<proteinExistence type="predicted"/>
<dbReference type="EMBL" id="GBEZ01025127">
    <property type="protein sequence ID" value="JAC61925.1"/>
    <property type="molecule type" value="Transcribed_RNA"/>
</dbReference>
<feature type="non-terminal residue" evidence="2">
    <location>
        <position position="143"/>
    </location>
</feature>
<name>A0A061QTZ0_9CHLO</name>
<keyword evidence="1" id="KW-1133">Transmembrane helix</keyword>
<accession>A0A061QTZ0</accession>
<keyword evidence="1" id="KW-0812">Transmembrane</keyword>
<evidence type="ECO:0000256" key="1">
    <source>
        <dbReference type="SAM" id="Phobius"/>
    </source>
</evidence>
<evidence type="ECO:0000313" key="2">
    <source>
        <dbReference type="EMBL" id="JAC61925.1"/>
    </source>
</evidence>
<feature type="transmembrane region" description="Helical" evidence="1">
    <location>
        <begin position="65"/>
        <end position="85"/>
    </location>
</feature>